<protein>
    <submittedName>
        <fullName evidence="1">HD domain-containing protein</fullName>
    </submittedName>
</protein>
<proteinExistence type="predicted"/>
<evidence type="ECO:0000313" key="2">
    <source>
        <dbReference type="Proteomes" id="UP001497744"/>
    </source>
</evidence>
<sequence>MTPPVDVGEGLVVEREAAEENLGALITTNFLVISSLVKRRVFHRLLNLGEEGGGAALDACGESFGYDVTDKAIKVTQLKVIIGVTYPQLEAAFIKQSLKLVAQTLEITGRLSITLTLDNLFQECLKVVDTFTALFATNNLLQRLKHLFEFTSDVTFKPRLSLYLIPNIPNQIRKPLRHLTCAHALPKSSNHLSNILLICITNTINHQKALEEADDEVQHGVADLILCDISGTNAATGDYGSVITKRATFIPNELLESLGQFRNKLSTIQSTHYLLKLRSKPGSRAFNFLKKSLNFLGELRGTIWTTAPILPRHPEDPVNGLLQVGRAVKEEAYQGG</sequence>
<dbReference type="GeneID" id="94193805"/>
<dbReference type="Proteomes" id="UP001497744">
    <property type="component" value="Unassembled WGS sequence"/>
</dbReference>
<dbReference type="EMBL" id="BPLF01000001">
    <property type="protein sequence ID" value="GIX62324.1"/>
    <property type="molecule type" value="Genomic_DNA"/>
</dbReference>
<reference evidence="1 2" key="1">
    <citation type="submission" date="2021-06" db="EMBL/GenBank/DDBJ databases">
        <title>Genome sequence of Babesia caballi.</title>
        <authorList>
            <person name="Yamagishi J."/>
            <person name="Kidaka T."/>
            <person name="Ochi A."/>
        </authorList>
    </citation>
    <scope>NUCLEOTIDE SEQUENCE [LARGE SCALE GENOMIC DNA]</scope>
    <source>
        <strain evidence="1">USDA-D6B2</strain>
    </source>
</reference>
<gene>
    <name evidence="1" type="ORF">BcabD6B2_17590</name>
</gene>
<dbReference type="AlphaFoldDB" id="A0AAV4LUF0"/>
<name>A0AAV4LUF0_BABCB</name>
<keyword evidence="2" id="KW-1185">Reference proteome</keyword>
<dbReference type="RefSeq" id="XP_067714393.1">
    <property type="nucleotide sequence ID" value="XM_067858292.1"/>
</dbReference>
<organism evidence="1 2">
    <name type="scientific">Babesia caballi</name>
    <dbReference type="NCBI Taxonomy" id="5871"/>
    <lineage>
        <taxon>Eukaryota</taxon>
        <taxon>Sar</taxon>
        <taxon>Alveolata</taxon>
        <taxon>Apicomplexa</taxon>
        <taxon>Aconoidasida</taxon>
        <taxon>Piroplasmida</taxon>
        <taxon>Babesiidae</taxon>
        <taxon>Babesia</taxon>
    </lineage>
</organism>
<comment type="caution">
    <text evidence="1">The sequence shown here is derived from an EMBL/GenBank/DDBJ whole genome shotgun (WGS) entry which is preliminary data.</text>
</comment>
<evidence type="ECO:0000313" key="1">
    <source>
        <dbReference type="EMBL" id="GIX62324.1"/>
    </source>
</evidence>
<accession>A0AAV4LUF0</accession>